<protein>
    <recommendedName>
        <fullName evidence="1">Hedgehog/Intein (Hint) domain-containing protein</fullName>
    </recommendedName>
</protein>
<sequence length="227" mass="24637">MRRVEVVTLSPRGGIEETSCLLPSLPAFEEPFSAFARGTIFASDRGMVSVEDVWPGMVLRIADGGTARVLWRGSTVIVPRGEGQDPAMTRLTRVAAESMGLGKPFQDLVLGPRARVVVRRPAVRLLTGRDAALVPAADLVDGVSLVEVTPPSPVEVYHLAFARHETLLANGIEVESYHPGPLHALSLRGDHLALFQSCFPQHPDLLSFGDPALPRLRRHDLDLFDAV</sequence>
<name>A0A5C4MYP6_9RHOB</name>
<dbReference type="InterPro" id="IPR028992">
    <property type="entry name" value="Hedgehog/Intein_dom"/>
</dbReference>
<gene>
    <name evidence="2" type="ORF">FHG66_09165</name>
</gene>
<keyword evidence="3" id="KW-1185">Reference proteome</keyword>
<proteinExistence type="predicted"/>
<dbReference type="AlphaFoldDB" id="A0A5C4MYP6"/>
<dbReference type="Proteomes" id="UP000305887">
    <property type="component" value="Unassembled WGS sequence"/>
</dbReference>
<evidence type="ECO:0000259" key="1">
    <source>
        <dbReference type="Pfam" id="PF13403"/>
    </source>
</evidence>
<evidence type="ECO:0000313" key="2">
    <source>
        <dbReference type="EMBL" id="TNC50215.1"/>
    </source>
</evidence>
<comment type="caution">
    <text evidence="2">The sequence shown here is derived from an EMBL/GenBank/DDBJ whole genome shotgun (WGS) entry which is preliminary data.</text>
</comment>
<reference evidence="2 3" key="1">
    <citation type="submission" date="2019-06" db="EMBL/GenBank/DDBJ databases">
        <title>YIM 131921 draft genome.</title>
        <authorList>
            <person name="Jiang L."/>
        </authorList>
    </citation>
    <scope>NUCLEOTIDE SEQUENCE [LARGE SCALE GENOMIC DNA]</scope>
    <source>
        <strain evidence="2 3">YIM 131921</strain>
    </source>
</reference>
<organism evidence="2 3">
    <name type="scientific">Rubellimicrobium rubrum</name>
    <dbReference type="NCBI Taxonomy" id="2585369"/>
    <lineage>
        <taxon>Bacteria</taxon>
        <taxon>Pseudomonadati</taxon>
        <taxon>Pseudomonadota</taxon>
        <taxon>Alphaproteobacteria</taxon>
        <taxon>Rhodobacterales</taxon>
        <taxon>Roseobacteraceae</taxon>
        <taxon>Rubellimicrobium</taxon>
    </lineage>
</organism>
<accession>A0A5C4MYP6</accession>
<evidence type="ECO:0000313" key="3">
    <source>
        <dbReference type="Proteomes" id="UP000305887"/>
    </source>
</evidence>
<dbReference type="Pfam" id="PF13403">
    <property type="entry name" value="Hint_2"/>
    <property type="match status" value="1"/>
</dbReference>
<dbReference type="OrthoDB" id="6305173at2"/>
<feature type="domain" description="Hedgehog/Intein (Hint)" evidence="1">
    <location>
        <begin position="34"/>
        <end position="180"/>
    </location>
</feature>
<dbReference type="EMBL" id="VDFU01000008">
    <property type="protein sequence ID" value="TNC50215.1"/>
    <property type="molecule type" value="Genomic_DNA"/>
</dbReference>